<feature type="transmembrane region" description="Helical" evidence="2">
    <location>
        <begin position="41"/>
        <end position="63"/>
    </location>
</feature>
<protein>
    <submittedName>
        <fullName evidence="3">Uncharacterized protein</fullName>
    </submittedName>
</protein>
<dbReference type="OrthoDB" id="202254at2157"/>
<sequence>MHIASSDATDEASDGPSITDENGGDRLGGFRMWLLLRVNRLALTGAILALIFVILIGAGQLGFAPHRWIVDTQGSIAFIFSSFIGAIITGTSIVVTINQLVLSQELGAIGSQRSRMEEATTFREDTEDTISEDISPPEPGAFLYELVDGVQERAGELESAVSESRDEELRSTVDEYTDDIRQNAETVKDDLEDAQFGTFEVLWGALQYNYSRKIYDARSIQVDHADSLSDEAEENLEDVIATLRLFAPAREHFKTLYFQWELINLSRVLLYVAISALTVMGVLLMYVDASSFPGVTLGVDNLVWVSSVGFVVGLSPFVLFTTYILRIVTVAKRTLAMGPFILRESERDEDLG</sequence>
<dbReference type="InterPro" id="IPR058278">
    <property type="entry name" value="DUF7972"/>
</dbReference>
<keyword evidence="2" id="KW-1133">Transmembrane helix</keyword>
<evidence type="ECO:0000313" key="4">
    <source>
        <dbReference type="Proteomes" id="UP000011591"/>
    </source>
</evidence>
<evidence type="ECO:0000256" key="1">
    <source>
        <dbReference type="SAM" id="MobiDB-lite"/>
    </source>
</evidence>
<feature type="transmembrane region" description="Helical" evidence="2">
    <location>
        <begin position="302"/>
        <end position="325"/>
    </location>
</feature>
<feature type="transmembrane region" description="Helical" evidence="2">
    <location>
        <begin position="268"/>
        <end position="287"/>
    </location>
</feature>
<comment type="caution">
    <text evidence="3">The sequence shown here is derived from an EMBL/GenBank/DDBJ whole genome shotgun (WGS) entry which is preliminary data.</text>
</comment>
<keyword evidence="4" id="KW-1185">Reference proteome</keyword>
<name>M0B746_9EURY</name>
<feature type="transmembrane region" description="Helical" evidence="2">
    <location>
        <begin position="75"/>
        <end position="97"/>
    </location>
</feature>
<feature type="region of interest" description="Disordered" evidence="1">
    <location>
        <begin position="1"/>
        <end position="21"/>
    </location>
</feature>
<dbReference type="AlphaFoldDB" id="M0B746"/>
<dbReference type="EMBL" id="AOIP01000016">
    <property type="protein sequence ID" value="ELZ06741.1"/>
    <property type="molecule type" value="Genomic_DNA"/>
</dbReference>
<reference evidence="3 4" key="1">
    <citation type="journal article" date="2014" name="PLoS Genet.">
        <title>Phylogenetically driven sequencing of extremely halophilic archaea reveals strategies for static and dynamic osmo-response.</title>
        <authorList>
            <person name="Becker E.A."/>
            <person name="Seitzer P.M."/>
            <person name="Tritt A."/>
            <person name="Larsen D."/>
            <person name="Krusor M."/>
            <person name="Yao A.I."/>
            <person name="Wu D."/>
            <person name="Madern D."/>
            <person name="Eisen J.A."/>
            <person name="Darling A.E."/>
            <person name="Facciotti M.T."/>
        </authorList>
    </citation>
    <scope>NUCLEOTIDE SEQUENCE [LARGE SCALE GENOMIC DNA]</scope>
    <source>
        <strain evidence="3 4">DSM 13077</strain>
    </source>
</reference>
<keyword evidence="2" id="KW-0472">Membrane</keyword>
<evidence type="ECO:0000256" key="2">
    <source>
        <dbReference type="SAM" id="Phobius"/>
    </source>
</evidence>
<dbReference type="PATRIC" id="fig|1227491.4.peg.1427"/>
<gene>
    <name evidence="3" type="ORF">C480_06902</name>
</gene>
<dbReference type="RefSeq" id="WP_006664884.1">
    <property type="nucleotide sequence ID" value="NZ_AOIP01000016.1"/>
</dbReference>
<keyword evidence="2" id="KW-0812">Transmembrane</keyword>
<accession>M0B746</accession>
<organism evidence="3 4">
    <name type="scientific">Natrialba aegyptia DSM 13077</name>
    <dbReference type="NCBI Taxonomy" id="1227491"/>
    <lineage>
        <taxon>Archaea</taxon>
        <taxon>Methanobacteriati</taxon>
        <taxon>Methanobacteriota</taxon>
        <taxon>Stenosarchaea group</taxon>
        <taxon>Halobacteria</taxon>
        <taxon>Halobacteriales</taxon>
        <taxon>Natrialbaceae</taxon>
        <taxon>Natrialba</taxon>
    </lineage>
</organism>
<evidence type="ECO:0000313" key="3">
    <source>
        <dbReference type="EMBL" id="ELZ06741.1"/>
    </source>
</evidence>
<dbReference type="Proteomes" id="UP000011591">
    <property type="component" value="Unassembled WGS sequence"/>
</dbReference>
<proteinExistence type="predicted"/>
<dbReference type="Pfam" id="PF25927">
    <property type="entry name" value="DUF7972"/>
    <property type="match status" value="1"/>
</dbReference>